<dbReference type="Proteomes" id="UP001472866">
    <property type="component" value="Chromosome 06"/>
</dbReference>
<gene>
    <name evidence="2" type="ORF">CROS1456_LOCUS1533</name>
    <name evidence="3" type="ORF">CROS1456_LOCUS1534</name>
    <name evidence="4" type="ORF">HKI87_06g40110</name>
</gene>
<dbReference type="Gene3D" id="2.170.130.20">
    <property type="entry name" value="LCCL-like domain"/>
    <property type="match status" value="1"/>
</dbReference>
<dbReference type="InterPro" id="IPR036609">
    <property type="entry name" value="LCCL_sf"/>
</dbReference>
<feature type="region of interest" description="Disordered" evidence="1">
    <location>
        <begin position="1"/>
        <end position="154"/>
    </location>
</feature>
<dbReference type="EMBL" id="HBHZ01001966">
    <property type="protein sequence ID" value="CAE0188464.1"/>
    <property type="molecule type" value="Transcribed_RNA"/>
</dbReference>
<dbReference type="AlphaFoldDB" id="A0A7S3FND7"/>
<proteinExistence type="predicted"/>
<accession>A0A7S3FND7</accession>
<protein>
    <submittedName>
        <fullName evidence="4">Histone deacetylation protein</fullName>
    </submittedName>
</protein>
<feature type="compositionally biased region" description="Basic and acidic residues" evidence="1">
    <location>
        <begin position="121"/>
        <end position="154"/>
    </location>
</feature>
<reference evidence="4 5" key="2">
    <citation type="submission" date="2024-03" db="EMBL/GenBank/DDBJ databases">
        <title>Complete genome sequence of the green alga Chloropicon roscoffensis RCC1871.</title>
        <authorList>
            <person name="Lemieux C."/>
            <person name="Pombert J.-F."/>
            <person name="Otis C."/>
            <person name="Turmel M."/>
        </authorList>
    </citation>
    <scope>NUCLEOTIDE SEQUENCE [LARGE SCALE GENOMIC DNA]</scope>
    <source>
        <strain evidence="4 5">RCC1871</strain>
    </source>
</reference>
<feature type="compositionally biased region" description="Basic and acidic residues" evidence="1">
    <location>
        <begin position="1"/>
        <end position="41"/>
    </location>
</feature>
<dbReference type="Pfam" id="PF08642">
    <property type="entry name" value="Rxt3"/>
    <property type="match status" value="1"/>
</dbReference>
<reference evidence="2" key="1">
    <citation type="submission" date="2021-01" db="EMBL/GenBank/DDBJ databases">
        <authorList>
            <person name="Corre E."/>
            <person name="Pelletier E."/>
            <person name="Niang G."/>
            <person name="Scheremetjew M."/>
            <person name="Finn R."/>
            <person name="Kale V."/>
            <person name="Holt S."/>
            <person name="Cochrane G."/>
            <person name="Meng A."/>
            <person name="Brown T."/>
            <person name="Cohen L."/>
        </authorList>
    </citation>
    <scope>NUCLEOTIDE SEQUENCE</scope>
    <source>
        <strain evidence="2">RCC1871</strain>
    </source>
</reference>
<evidence type="ECO:0000313" key="2">
    <source>
        <dbReference type="EMBL" id="CAE0188464.1"/>
    </source>
</evidence>
<dbReference type="EMBL" id="CP151506">
    <property type="protein sequence ID" value="WZN62474.1"/>
    <property type="molecule type" value="Genomic_DNA"/>
</dbReference>
<organism evidence="2">
    <name type="scientific">Chloropicon roscoffensis</name>
    <dbReference type="NCBI Taxonomy" id="1461544"/>
    <lineage>
        <taxon>Eukaryota</taxon>
        <taxon>Viridiplantae</taxon>
        <taxon>Chlorophyta</taxon>
        <taxon>Chloropicophyceae</taxon>
        <taxon>Chloropicales</taxon>
        <taxon>Chloropicaceae</taxon>
        <taxon>Chloropicon</taxon>
    </lineage>
</organism>
<dbReference type="EMBL" id="HBHZ01001967">
    <property type="protein sequence ID" value="CAE0188465.1"/>
    <property type="molecule type" value="Transcribed_RNA"/>
</dbReference>
<keyword evidence="5" id="KW-1185">Reference proteome</keyword>
<evidence type="ECO:0000256" key="1">
    <source>
        <dbReference type="SAM" id="MobiDB-lite"/>
    </source>
</evidence>
<dbReference type="InterPro" id="IPR013951">
    <property type="entry name" value="Rxt3"/>
</dbReference>
<evidence type="ECO:0000313" key="3">
    <source>
        <dbReference type="EMBL" id="CAE0188465.1"/>
    </source>
</evidence>
<feature type="compositionally biased region" description="Basic and acidic residues" evidence="1">
    <location>
        <begin position="102"/>
        <end position="111"/>
    </location>
</feature>
<evidence type="ECO:0000313" key="4">
    <source>
        <dbReference type="EMBL" id="WZN62474.1"/>
    </source>
</evidence>
<sequence length="475" mass="52790">MDPEAAEREEPPREKKDKVHSRGEASDDTGERPAKVARTDGGDEAEDLGDVKGSGSPNGDEDEDGRSRSRSPAEENVAAPTRRSLRSRRPTTVAKSVAAASDKTDKAETKKAAGGSQAKQDASRGKDDTDADVEAERAAKAAKERDLRARREREEKESLRYSGFPFDLSSLTRQTKPVKLDQDSCVRVLVGREFLSSNNRQVRSRQLWGTGFYTEDSDVVAALVHCGYVNLALIDSVAAEIDSLSVRLEVSREPRQFVSTNSNNIRSRSWRAHEPEEGRCSFSIRSCSATLVSGEELDLHASPEAFAIIPPTFVPAATERVVNTRSSATSTDRKNRMRQQVTLQYNLCNEPWLKYVVGSVADQGLQAAKRTSARMRQEVIYAESQTQRYELNLTTSQPNSDVDLYQFARCKEVRPVSEMRKLGIPCPGAEVEVLEQAFEWEDVKWADKGVHVNGTFYPLCRIHFMQRQDPAGTSS</sequence>
<evidence type="ECO:0000313" key="5">
    <source>
        <dbReference type="Proteomes" id="UP001472866"/>
    </source>
</evidence>
<name>A0A7S3FND7_9CHLO</name>